<feature type="compositionally biased region" description="Basic and acidic residues" evidence="1">
    <location>
        <begin position="45"/>
        <end position="55"/>
    </location>
</feature>
<dbReference type="EMBL" id="KZ995548">
    <property type="protein sequence ID" value="RKO90455.1"/>
    <property type="molecule type" value="Genomic_DNA"/>
</dbReference>
<feature type="region of interest" description="Disordered" evidence="1">
    <location>
        <begin position="25"/>
        <end position="67"/>
    </location>
</feature>
<protein>
    <recommendedName>
        <fullName evidence="4">Glyoxal oxidase N-terminal domain-containing protein</fullName>
    </recommendedName>
</protein>
<evidence type="ECO:0000256" key="3">
    <source>
        <dbReference type="SAM" id="SignalP"/>
    </source>
</evidence>
<feature type="domain" description="Glyoxal oxidase N-terminal" evidence="4">
    <location>
        <begin position="357"/>
        <end position="532"/>
    </location>
</feature>
<feature type="chain" id="PRO_5020989393" description="Glyoxal oxidase N-terminal domain-containing protein" evidence="3">
    <location>
        <begin position="18"/>
        <end position="600"/>
    </location>
</feature>
<dbReference type="PANTHER" id="PTHR32208:SF21">
    <property type="entry name" value="LOW QUALITY PROTEIN: ALDEHYDE OXIDASE GLOX-LIKE"/>
    <property type="match status" value="1"/>
</dbReference>
<keyword evidence="2" id="KW-1133">Transmembrane helix</keyword>
<feature type="transmembrane region" description="Helical" evidence="2">
    <location>
        <begin position="559"/>
        <end position="581"/>
    </location>
</feature>
<sequence length="600" mass="63876">MHSRLAALAWSALAVNAQNTLGQWDIAGQSGGERTEGPGGPGHGARGEEGPEAKTRRSKRVTPKPIFGTGKKIGDLITCIHTMLLPQSRLMCIERPHKGPGDGGPFNSTSNSDSIVAPTGGFFPGNGVSNRTVALIELQGEGPVVLSASIFEDGAPNVYANSFCGGHVQMGNGSILVVGGDQQQWTDESGNHFLVSGGKKKRVYTPCGPTDYGCTNGTWTSYPDMTTSRWYPTVVTLKDGNQIILGGSIENINMQTPDPVHNNNPTYEYLNNPTVGTWPKTLPILTWAFPHSLYPVATVMPSGRVYVFVSNESIVIDPSQDFSNPAAVESHPIPDLVPGGPGTSDPKVAAAIADHSPWIYPHSATFTVLPMTLKNNYSFKLQVCGGSKSPASAVSRGAQYNVSIYGDGGQARPYASASCVQINPDDAQPVWSAPDPMPNARLMPDSVLLPDGKILYVNGAGWGQAGGDAGESQYATDPVYGVDLFDPEAPSGSQWTSMANATVPRLYHSGALLLSSGHVITTGSEMQNYIDFWAPGGPKENCYPVQIGGVNSPSCIDRAYLFTIVFWFIPLVQLVPGIIAFDSTGCWVRPMYLDARQKEG</sequence>
<dbReference type="OrthoDB" id="2019572at2759"/>
<accession>A0A4P9WF54</accession>
<dbReference type="Pfam" id="PF07250">
    <property type="entry name" value="Glyoxal_oxid_N"/>
    <property type="match status" value="1"/>
</dbReference>
<dbReference type="AlphaFoldDB" id="A0A4P9WF54"/>
<evidence type="ECO:0000256" key="2">
    <source>
        <dbReference type="SAM" id="Phobius"/>
    </source>
</evidence>
<keyword evidence="3" id="KW-0732">Signal</keyword>
<dbReference type="Proteomes" id="UP000269721">
    <property type="component" value="Unassembled WGS sequence"/>
</dbReference>
<evidence type="ECO:0000256" key="1">
    <source>
        <dbReference type="SAM" id="MobiDB-lite"/>
    </source>
</evidence>
<feature type="signal peptide" evidence="3">
    <location>
        <begin position="1"/>
        <end position="17"/>
    </location>
</feature>
<proteinExistence type="predicted"/>
<gene>
    <name evidence="5" type="ORF">BDK51DRAFT_35389</name>
</gene>
<name>A0A4P9WF54_9FUNG</name>
<dbReference type="InterPro" id="IPR011043">
    <property type="entry name" value="Gal_Oxase/kelch_b-propeller"/>
</dbReference>
<keyword evidence="2" id="KW-0812">Transmembrane</keyword>
<dbReference type="InterPro" id="IPR009880">
    <property type="entry name" value="Glyoxal_oxidase_N"/>
</dbReference>
<organism evidence="5 6">
    <name type="scientific">Blyttiomyces helicus</name>
    <dbReference type="NCBI Taxonomy" id="388810"/>
    <lineage>
        <taxon>Eukaryota</taxon>
        <taxon>Fungi</taxon>
        <taxon>Fungi incertae sedis</taxon>
        <taxon>Chytridiomycota</taxon>
        <taxon>Chytridiomycota incertae sedis</taxon>
        <taxon>Chytridiomycetes</taxon>
        <taxon>Chytridiomycetes incertae sedis</taxon>
        <taxon>Blyttiomyces</taxon>
    </lineage>
</organism>
<evidence type="ECO:0000313" key="6">
    <source>
        <dbReference type="Proteomes" id="UP000269721"/>
    </source>
</evidence>
<dbReference type="SUPFAM" id="SSF50965">
    <property type="entry name" value="Galactose oxidase, central domain"/>
    <property type="match status" value="1"/>
</dbReference>
<dbReference type="PANTHER" id="PTHR32208">
    <property type="entry name" value="SECRETED PROTEIN-RELATED"/>
    <property type="match status" value="1"/>
</dbReference>
<dbReference type="Gene3D" id="2.130.10.80">
    <property type="entry name" value="Galactose oxidase/kelch, beta-propeller"/>
    <property type="match status" value="1"/>
</dbReference>
<keyword evidence="6" id="KW-1185">Reference proteome</keyword>
<reference evidence="6" key="1">
    <citation type="journal article" date="2018" name="Nat. Microbiol.">
        <title>Leveraging single-cell genomics to expand the fungal tree of life.</title>
        <authorList>
            <person name="Ahrendt S.R."/>
            <person name="Quandt C.A."/>
            <person name="Ciobanu D."/>
            <person name="Clum A."/>
            <person name="Salamov A."/>
            <person name="Andreopoulos B."/>
            <person name="Cheng J.F."/>
            <person name="Woyke T."/>
            <person name="Pelin A."/>
            <person name="Henrissat B."/>
            <person name="Reynolds N.K."/>
            <person name="Benny G.L."/>
            <person name="Smith M.E."/>
            <person name="James T.Y."/>
            <person name="Grigoriev I.V."/>
        </authorList>
    </citation>
    <scope>NUCLEOTIDE SEQUENCE [LARGE SCALE GENOMIC DNA]</scope>
</reference>
<evidence type="ECO:0000259" key="4">
    <source>
        <dbReference type="Pfam" id="PF07250"/>
    </source>
</evidence>
<dbReference type="InterPro" id="IPR037293">
    <property type="entry name" value="Gal_Oxidase_central_sf"/>
</dbReference>
<evidence type="ECO:0000313" key="5">
    <source>
        <dbReference type="EMBL" id="RKO90455.1"/>
    </source>
</evidence>
<keyword evidence="2" id="KW-0472">Membrane</keyword>